<proteinExistence type="inferred from homology"/>
<comment type="similarity">
    <text evidence="9">Belongs to the PanD family.</text>
</comment>
<comment type="subcellular location">
    <subcellularLocation>
        <location evidence="9">Cytoplasm</location>
    </subcellularLocation>
</comment>
<dbReference type="GO" id="GO:0005829">
    <property type="term" value="C:cytosol"/>
    <property type="evidence" value="ECO:0007669"/>
    <property type="project" value="TreeGrafter"/>
</dbReference>
<evidence type="ECO:0000256" key="3">
    <source>
        <dbReference type="ARBA" id="ARBA00022793"/>
    </source>
</evidence>
<feature type="active site" description="Proton donor" evidence="9">
    <location>
        <position position="58"/>
    </location>
</feature>
<keyword evidence="6 9" id="KW-0456">Lyase</keyword>
<comment type="function">
    <text evidence="9">Catalyzes the pyruvoyl-dependent decarboxylation of aspartate to produce beta-alanine.</text>
</comment>
<dbReference type="EC" id="4.1.1.11" evidence="9"/>
<evidence type="ECO:0000256" key="9">
    <source>
        <dbReference type="HAMAP-Rule" id="MF_00446"/>
    </source>
</evidence>
<feature type="chain" id="PRO_5041755052" description="Aspartate 1-decarboxylase beta chain" evidence="9">
    <location>
        <begin position="1"/>
        <end position="24"/>
    </location>
</feature>
<feature type="binding site" evidence="9">
    <location>
        <position position="57"/>
    </location>
    <ligand>
        <name>substrate</name>
    </ligand>
</feature>
<protein>
    <recommendedName>
        <fullName evidence="9">Aspartate 1-decarboxylase</fullName>
        <ecNumber evidence="9">4.1.1.11</ecNumber>
    </recommendedName>
    <alternativeName>
        <fullName evidence="9">Aspartate alpha-decarboxylase</fullName>
    </alternativeName>
    <component>
        <recommendedName>
            <fullName evidence="9">Aspartate 1-decarboxylase beta chain</fullName>
        </recommendedName>
    </component>
    <component>
        <recommendedName>
            <fullName evidence="9">Aspartate 1-decarboxylase alpha chain</fullName>
        </recommendedName>
    </component>
</protein>
<keyword evidence="7 9" id="KW-0704">Schiff base</keyword>
<evidence type="ECO:0000256" key="6">
    <source>
        <dbReference type="ARBA" id="ARBA00023239"/>
    </source>
</evidence>
<dbReference type="PANTHER" id="PTHR21012">
    <property type="entry name" value="ASPARTATE 1-DECARBOXYLASE"/>
    <property type="match status" value="1"/>
</dbReference>
<dbReference type="Proteomes" id="UP000634206">
    <property type="component" value="Unassembled WGS sequence"/>
</dbReference>
<evidence type="ECO:0000256" key="4">
    <source>
        <dbReference type="ARBA" id="ARBA00022813"/>
    </source>
</evidence>
<evidence type="ECO:0000256" key="2">
    <source>
        <dbReference type="ARBA" id="ARBA00022655"/>
    </source>
</evidence>
<name>A0AAE2SBN0_9BACT</name>
<sequence length="115" mass="12407">MQHVLLKSKIHRACVTVADVEYEGSIEIPSDLMEAAGLWEGERVLVTSASKGGRLETYAQAGEPGTGKIIMNGGAAHIIKAGERITIMAFAISENPILPKKVVCDENNVIIRHIK</sequence>
<dbReference type="Gene3D" id="2.40.40.20">
    <property type="match status" value="1"/>
</dbReference>
<dbReference type="SUPFAM" id="SSF50692">
    <property type="entry name" value="ADC-like"/>
    <property type="match status" value="1"/>
</dbReference>
<comment type="pathway">
    <text evidence="9">Cofactor biosynthesis; (R)-pantothenate biosynthesis; beta-alanine from L-aspartate: step 1/1.</text>
</comment>
<organism evidence="10 11">
    <name type="scientific">Oceaniferula flava</name>
    <dbReference type="NCBI Taxonomy" id="2800421"/>
    <lineage>
        <taxon>Bacteria</taxon>
        <taxon>Pseudomonadati</taxon>
        <taxon>Verrucomicrobiota</taxon>
        <taxon>Verrucomicrobiia</taxon>
        <taxon>Verrucomicrobiales</taxon>
        <taxon>Verrucomicrobiaceae</taxon>
        <taxon>Oceaniferula</taxon>
    </lineage>
</organism>
<evidence type="ECO:0000313" key="11">
    <source>
        <dbReference type="Proteomes" id="UP000634206"/>
    </source>
</evidence>
<evidence type="ECO:0000313" key="10">
    <source>
        <dbReference type="EMBL" id="MBK1854467.1"/>
    </source>
</evidence>
<gene>
    <name evidence="9" type="primary">panD</name>
    <name evidence="10" type="ORF">JIN83_05825</name>
</gene>
<feature type="chain" id="PRO_5041755053" description="Aspartate 1-decarboxylase alpha chain" evidence="9">
    <location>
        <begin position="25"/>
        <end position="115"/>
    </location>
</feature>
<accession>A0AAE2SBN0</accession>
<evidence type="ECO:0000256" key="5">
    <source>
        <dbReference type="ARBA" id="ARBA00023145"/>
    </source>
</evidence>
<evidence type="ECO:0000256" key="1">
    <source>
        <dbReference type="ARBA" id="ARBA00022490"/>
    </source>
</evidence>
<dbReference type="GO" id="GO:0004068">
    <property type="term" value="F:aspartate 1-decarboxylase activity"/>
    <property type="evidence" value="ECO:0007669"/>
    <property type="project" value="UniProtKB-UniRule"/>
</dbReference>
<dbReference type="InterPro" id="IPR009010">
    <property type="entry name" value="Asp_de-COase-like_dom_sf"/>
</dbReference>
<feature type="active site" description="Schiff-base intermediate with substrate; via pyruvic acid" evidence="9">
    <location>
        <position position="25"/>
    </location>
</feature>
<comment type="catalytic activity">
    <reaction evidence="9">
        <text>L-aspartate + H(+) = beta-alanine + CO2</text>
        <dbReference type="Rhea" id="RHEA:19497"/>
        <dbReference type="ChEBI" id="CHEBI:15378"/>
        <dbReference type="ChEBI" id="CHEBI:16526"/>
        <dbReference type="ChEBI" id="CHEBI:29991"/>
        <dbReference type="ChEBI" id="CHEBI:57966"/>
        <dbReference type="EC" id="4.1.1.11"/>
    </reaction>
</comment>
<comment type="cofactor">
    <cofactor evidence="9">
        <name>pyruvate</name>
        <dbReference type="ChEBI" id="CHEBI:15361"/>
    </cofactor>
    <text evidence="9">Binds 1 pyruvoyl group covalently per subunit.</text>
</comment>
<keyword evidence="8 9" id="KW-0670">Pyruvate</keyword>
<keyword evidence="1 9" id="KW-0963">Cytoplasm</keyword>
<comment type="caution">
    <text evidence="10">The sequence shown here is derived from an EMBL/GenBank/DDBJ whole genome shotgun (WGS) entry which is preliminary data.</text>
</comment>
<feature type="binding site" evidence="9">
    <location>
        <begin position="73"/>
        <end position="75"/>
    </location>
    <ligand>
        <name>substrate</name>
    </ligand>
</feature>
<keyword evidence="5 9" id="KW-0865">Zymogen</keyword>
<dbReference type="GO" id="GO:0015940">
    <property type="term" value="P:pantothenate biosynthetic process"/>
    <property type="evidence" value="ECO:0007669"/>
    <property type="project" value="UniProtKB-UniRule"/>
</dbReference>
<evidence type="ECO:0000256" key="7">
    <source>
        <dbReference type="ARBA" id="ARBA00023270"/>
    </source>
</evidence>
<dbReference type="Pfam" id="PF02261">
    <property type="entry name" value="Asp_decarbox"/>
    <property type="match status" value="1"/>
</dbReference>
<keyword evidence="2 9" id="KW-0566">Pantothenate biosynthesis</keyword>
<dbReference type="InterPro" id="IPR003190">
    <property type="entry name" value="Asp_decarbox"/>
</dbReference>
<dbReference type="GO" id="GO:0006523">
    <property type="term" value="P:alanine biosynthetic process"/>
    <property type="evidence" value="ECO:0007669"/>
    <property type="project" value="InterPro"/>
</dbReference>
<feature type="modified residue" description="Pyruvic acid (Ser)" evidence="9">
    <location>
        <position position="25"/>
    </location>
</feature>
<keyword evidence="3 9" id="KW-0210">Decarboxylase</keyword>
<comment type="subunit">
    <text evidence="9">Heterooctamer of four alpha and four beta subunits.</text>
</comment>
<reference evidence="10" key="1">
    <citation type="submission" date="2021-01" db="EMBL/GenBank/DDBJ databases">
        <title>Modified the classification status of verrucomicrobia.</title>
        <authorList>
            <person name="Feng X."/>
        </authorList>
    </citation>
    <scope>NUCLEOTIDE SEQUENCE</scope>
    <source>
        <strain evidence="10">5K15</strain>
    </source>
</reference>
<dbReference type="PANTHER" id="PTHR21012:SF0">
    <property type="entry name" value="ASPARTATE 1-DECARBOXYLASE"/>
    <property type="match status" value="1"/>
</dbReference>
<keyword evidence="11" id="KW-1185">Reference proteome</keyword>
<dbReference type="EMBL" id="JAENIG010000003">
    <property type="protein sequence ID" value="MBK1854467.1"/>
    <property type="molecule type" value="Genomic_DNA"/>
</dbReference>
<comment type="PTM">
    <text evidence="9">Is synthesized initially as an inactive proenzyme, which is activated by self-cleavage at a specific serine bond to produce a beta-subunit with a hydroxyl group at its C-terminus and an alpha-subunit with a pyruvoyl group at its N-terminus.</text>
</comment>
<evidence type="ECO:0000256" key="8">
    <source>
        <dbReference type="ARBA" id="ARBA00023317"/>
    </source>
</evidence>
<dbReference type="AlphaFoldDB" id="A0AAE2SBN0"/>
<dbReference type="HAMAP" id="MF_00446">
    <property type="entry name" value="PanD"/>
    <property type="match status" value="1"/>
</dbReference>
<keyword evidence="4 9" id="KW-0068">Autocatalytic cleavage</keyword>